<dbReference type="AlphaFoldDB" id="A0A919T635"/>
<dbReference type="InterPro" id="IPR032722">
    <property type="entry name" value="Deaminase_XOO_2897"/>
</dbReference>
<accession>A0A919T635</accession>
<keyword evidence="2" id="KW-0812">Transmembrane</keyword>
<gene>
    <name evidence="3" type="ORF">Ato02nite_011550</name>
</gene>
<protein>
    <submittedName>
        <fullName evidence="3">Uncharacterized protein</fullName>
    </submittedName>
</protein>
<keyword evidence="2" id="KW-0472">Membrane</keyword>
<reference evidence="3 4" key="1">
    <citation type="submission" date="2021-03" db="EMBL/GenBank/DDBJ databases">
        <title>Whole genome shotgun sequence of Actinoplanes toevensis NBRC 105298.</title>
        <authorList>
            <person name="Komaki H."/>
            <person name="Tamura T."/>
        </authorList>
    </citation>
    <scope>NUCLEOTIDE SEQUENCE [LARGE SCALE GENOMIC DNA]</scope>
    <source>
        <strain evidence="3 4">NBRC 105298</strain>
    </source>
</reference>
<feature type="region of interest" description="Disordered" evidence="1">
    <location>
        <begin position="585"/>
        <end position="607"/>
    </location>
</feature>
<name>A0A919T635_9ACTN</name>
<evidence type="ECO:0000256" key="2">
    <source>
        <dbReference type="SAM" id="Phobius"/>
    </source>
</evidence>
<keyword evidence="2" id="KW-1133">Transmembrane helix</keyword>
<dbReference type="Pfam" id="PF14440">
    <property type="entry name" value="XOO_2897-deam"/>
    <property type="match status" value="1"/>
</dbReference>
<dbReference type="RefSeq" id="WP_213005328.1">
    <property type="nucleotide sequence ID" value="NZ_BOQN01000014.1"/>
</dbReference>
<feature type="transmembrane region" description="Helical" evidence="2">
    <location>
        <begin position="616"/>
        <end position="635"/>
    </location>
</feature>
<comment type="caution">
    <text evidence="3">The sequence shown here is derived from an EMBL/GenBank/DDBJ whole genome shotgun (WGS) entry which is preliminary data.</text>
</comment>
<feature type="region of interest" description="Disordered" evidence="1">
    <location>
        <begin position="273"/>
        <end position="292"/>
    </location>
</feature>
<dbReference type="Proteomes" id="UP000677082">
    <property type="component" value="Unassembled WGS sequence"/>
</dbReference>
<keyword evidence="4" id="KW-1185">Reference proteome</keyword>
<organism evidence="3 4">
    <name type="scientific">Paractinoplanes toevensis</name>
    <dbReference type="NCBI Taxonomy" id="571911"/>
    <lineage>
        <taxon>Bacteria</taxon>
        <taxon>Bacillati</taxon>
        <taxon>Actinomycetota</taxon>
        <taxon>Actinomycetes</taxon>
        <taxon>Micromonosporales</taxon>
        <taxon>Micromonosporaceae</taxon>
        <taxon>Paractinoplanes</taxon>
    </lineage>
</organism>
<evidence type="ECO:0000256" key="1">
    <source>
        <dbReference type="SAM" id="MobiDB-lite"/>
    </source>
</evidence>
<evidence type="ECO:0000313" key="3">
    <source>
        <dbReference type="EMBL" id="GIM89362.1"/>
    </source>
</evidence>
<proteinExistence type="predicted"/>
<sequence length="646" mass="70687">MENLVKERSRVALFTRLAAVLVLIWSVIGGVPAAAHAGARVVADWPIIDARCAPVTPQGLVGYGCTKLGVYMQEARLDLRYNRPPKTTDKLYTNVRGNYAIAQLKDGTYIIGHSDGLKHAEERLLDQMEGKSQRVVFDPKTGKVSYQPAKASPIVEGFSELEPCDTKCDRALKDAKVRDKFTYSYKWNPEAGENRKAVQDAANNRVTGVKQVAVRELLDVEKKSGPILPKSPEELAKGSAIGKAAGKQMGPIRPGGIDFSSVQLRYVTDGGTSGNTYSFETGTTPGQESKDGTDQIYGAGEALDTWMAVEPSRFWVNLNPSQPDKVIDQYLGKTEVGRVLLEADLELKRAWTRFQDPKTAVGLEYWNRMTGLDGACIRQWIVPRTATIREEGDRLYILEAPLEVKAEAFDFTIPSDPSFKCPANPDPSMKVYNDLLLPELNKAVNNAPEFKDLRRVYISRVAAEWYRDRMTADGRAAAEGIDSNDVSTLERADDWSPTDVFNQYLKEIYGTTYELPNGVKVTTGGVDFTQPVKTTKLNDTAFKEQHATLPTTVDKSLTEVTKTSDEKQAYLGGKDEIPVFVSLNKATPAPSGTAGGPGDGDDGGEGGGLPITGAPIFTIAAAGLLLILIGMAAVWRTRRVRWVAKK</sequence>
<evidence type="ECO:0000313" key="4">
    <source>
        <dbReference type="Proteomes" id="UP000677082"/>
    </source>
</evidence>
<dbReference type="EMBL" id="BOQN01000014">
    <property type="protein sequence ID" value="GIM89362.1"/>
    <property type="molecule type" value="Genomic_DNA"/>
</dbReference>
<feature type="compositionally biased region" description="Polar residues" evidence="1">
    <location>
        <begin position="274"/>
        <end position="287"/>
    </location>
</feature>